<dbReference type="GO" id="GO:0043952">
    <property type="term" value="P:protein transport by the Sec complex"/>
    <property type="evidence" value="ECO:0007669"/>
    <property type="project" value="TreeGrafter"/>
</dbReference>
<evidence type="ECO:0000256" key="4">
    <source>
        <dbReference type="ARBA" id="ARBA00022475"/>
    </source>
</evidence>
<name>A0A1F6NEF8_9BACT</name>
<keyword evidence="3 10" id="KW-0813">Transport</keyword>
<evidence type="ECO:0000256" key="7">
    <source>
        <dbReference type="ARBA" id="ARBA00022989"/>
    </source>
</evidence>
<dbReference type="GO" id="GO:0015450">
    <property type="term" value="F:protein-transporting ATPase activity"/>
    <property type="evidence" value="ECO:0007669"/>
    <property type="project" value="UniProtKB-UniRule"/>
</dbReference>
<evidence type="ECO:0000256" key="8">
    <source>
        <dbReference type="ARBA" id="ARBA00023010"/>
    </source>
</evidence>
<dbReference type="GO" id="GO:0065002">
    <property type="term" value="P:intracellular protein transmembrane transport"/>
    <property type="evidence" value="ECO:0007669"/>
    <property type="project" value="TreeGrafter"/>
</dbReference>
<protein>
    <recommendedName>
        <fullName evidence="10">Protein-export membrane protein SecG</fullName>
    </recommendedName>
</protein>
<accession>A0A1F6NEF8</accession>
<organism evidence="11 12">
    <name type="scientific">Candidatus Magasanikbacteria bacterium RIFOXYB1_FULL_40_15</name>
    <dbReference type="NCBI Taxonomy" id="1798697"/>
    <lineage>
        <taxon>Bacteria</taxon>
        <taxon>Candidatus Magasanikiibacteriota</taxon>
    </lineage>
</organism>
<dbReference type="EMBL" id="MFQS01000048">
    <property type="protein sequence ID" value="OGH82199.1"/>
    <property type="molecule type" value="Genomic_DNA"/>
</dbReference>
<evidence type="ECO:0000256" key="5">
    <source>
        <dbReference type="ARBA" id="ARBA00022692"/>
    </source>
</evidence>
<dbReference type="STRING" id="1798697.A2373_00825"/>
<proteinExistence type="inferred from homology"/>
<keyword evidence="4 10" id="KW-1003">Cell membrane</keyword>
<dbReference type="NCBIfam" id="TIGR00810">
    <property type="entry name" value="secG"/>
    <property type="match status" value="1"/>
</dbReference>
<feature type="transmembrane region" description="Helical" evidence="10">
    <location>
        <begin position="6"/>
        <end position="22"/>
    </location>
</feature>
<keyword evidence="7 10" id="KW-1133">Transmembrane helix</keyword>
<keyword evidence="9 10" id="KW-0472">Membrane</keyword>
<evidence type="ECO:0000313" key="12">
    <source>
        <dbReference type="Proteomes" id="UP000176300"/>
    </source>
</evidence>
<evidence type="ECO:0000313" key="11">
    <source>
        <dbReference type="EMBL" id="OGH82199.1"/>
    </source>
</evidence>
<sequence>MVGIISIIQVISAILLIIVVLMQQKGSGLGVAFGGSSNVYSSKRGLDKVLYRATIVFSIVFFGVSFLQVII</sequence>
<comment type="caution">
    <text evidence="11">The sequence shown here is derived from an EMBL/GenBank/DDBJ whole genome shotgun (WGS) entry which is preliminary data.</text>
</comment>
<dbReference type="AlphaFoldDB" id="A0A1F6NEF8"/>
<evidence type="ECO:0000256" key="10">
    <source>
        <dbReference type="RuleBase" id="RU365087"/>
    </source>
</evidence>
<dbReference type="GO" id="GO:0009306">
    <property type="term" value="P:protein secretion"/>
    <property type="evidence" value="ECO:0007669"/>
    <property type="project" value="UniProtKB-UniRule"/>
</dbReference>
<feature type="transmembrane region" description="Helical" evidence="10">
    <location>
        <begin position="49"/>
        <end position="70"/>
    </location>
</feature>
<dbReference type="GO" id="GO:0005886">
    <property type="term" value="C:plasma membrane"/>
    <property type="evidence" value="ECO:0007669"/>
    <property type="project" value="UniProtKB-SubCell"/>
</dbReference>
<evidence type="ECO:0000256" key="1">
    <source>
        <dbReference type="ARBA" id="ARBA00004651"/>
    </source>
</evidence>
<keyword evidence="6 10" id="KW-0653">Protein transport</keyword>
<dbReference type="Proteomes" id="UP000176300">
    <property type="component" value="Unassembled WGS sequence"/>
</dbReference>
<comment type="function">
    <text evidence="10">Involved in protein export. Participates in an early event of protein translocation.</text>
</comment>
<comment type="subcellular location">
    <subcellularLocation>
        <location evidence="1 10">Cell membrane</location>
        <topology evidence="1 10">Multi-pass membrane protein</topology>
    </subcellularLocation>
</comment>
<dbReference type="PANTHER" id="PTHR34182:SF1">
    <property type="entry name" value="PROTEIN-EXPORT MEMBRANE PROTEIN SECG"/>
    <property type="match status" value="1"/>
</dbReference>
<evidence type="ECO:0000256" key="2">
    <source>
        <dbReference type="ARBA" id="ARBA00008445"/>
    </source>
</evidence>
<dbReference type="InterPro" id="IPR004692">
    <property type="entry name" value="SecG"/>
</dbReference>
<keyword evidence="5 10" id="KW-0812">Transmembrane</keyword>
<reference evidence="11 12" key="1">
    <citation type="journal article" date="2016" name="Nat. Commun.">
        <title>Thousands of microbial genomes shed light on interconnected biogeochemical processes in an aquifer system.</title>
        <authorList>
            <person name="Anantharaman K."/>
            <person name="Brown C.T."/>
            <person name="Hug L.A."/>
            <person name="Sharon I."/>
            <person name="Castelle C.J."/>
            <person name="Probst A.J."/>
            <person name="Thomas B.C."/>
            <person name="Singh A."/>
            <person name="Wilkins M.J."/>
            <person name="Karaoz U."/>
            <person name="Brodie E.L."/>
            <person name="Williams K.H."/>
            <person name="Hubbard S.S."/>
            <person name="Banfield J.F."/>
        </authorList>
    </citation>
    <scope>NUCLEOTIDE SEQUENCE [LARGE SCALE GENOMIC DNA]</scope>
</reference>
<comment type="similarity">
    <text evidence="2 10">Belongs to the SecG family.</text>
</comment>
<dbReference type="Pfam" id="PF03840">
    <property type="entry name" value="SecG"/>
    <property type="match status" value="1"/>
</dbReference>
<gene>
    <name evidence="11" type="ORF">A2373_00825</name>
</gene>
<evidence type="ECO:0000256" key="9">
    <source>
        <dbReference type="ARBA" id="ARBA00023136"/>
    </source>
</evidence>
<keyword evidence="8 10" id="KW-0811">Translocation</keyword>
<evidence type="ECO:0000256" key="3">
    <source>
        <dbReference type="ARBA" id="ARBA00022448"/>
    </source>
</evidence>
<dbReference type="PANTHER" id="PTHR34182">
    <property type="entry name" value="PROTEIN-EXPORT MEMBRANE PROTEIN SECG"/>
    <property type="match status" value="1"/>
</dbReference>
<evidence type="ECO:0000256" key="6">
    <source>
        <dbReference type="ARBA" id="ARBA00022927"/>
    </source>
</evidence>